<keyword evidence="2" id="KW-0540">Nuclease</keyword>
<dbReference type="InterPro" id="IPR038717">
    <property type="entry name" value="Tc1-like_DDE_dom"/>
</dbReference>
<dbReference type="OrthoDB" id="2428500at2759"/>
<protein>
    <submittedName>
        <fullName evidence="2">DDE superfamily endonuclease</fullName>
    </submittedName>
</protein>
<keyword evidence="3" id="KW-1185">Reference proteome</keyword>
<dbReference type="GO" id="GO:0003676">
    <property type="term" value="F:nucleic acid binding"/>
    <property type="evidence" value="ECO:0007669"/>
    <property type="project" value="InterPro"/>
</dbReference>
<dbReference type="PANTHER" id="PTHR46564">
    <property type="entry name" value="TRANSPOSASE"/>
    <property type="match status" value="1"/>
</dbReference>
<evidence type="ECO:0000259" key="1">
    <source>
        <dbReference type="Pfam" id="PF13358"/>
    </source>
</evidence>
<dbReference type="Proteomes" id="UP000717585">
    <property type="component" value="Unassembled WGS sequence"/>
</dbReference>
<dbReference type="SUPFAM" id="SSF46689">
    <property type="entry name" value="Homeodomain-like"/>
    <property type="match status" value="1"/>
</dbReference>
<dbReference type="Gene3D" id="3.30.420.10">
    <property type="entry name" value="Ribonuclease H-like superfamily/Ribonuclease H"/>
    <property type="match status" value="1"/>
</dbReference>
<proteinExistence type="predicted"/>
<dbReference type="PANTHER" id="PTHR46564:SF1">
    <property type="entry name" value="TRANSPOSASE"/>
    <property type="match status" value="1"/>
</dbReference>
<name>A0A8J6B5Y3_9EUKA</name>
<dbReference type="GO" id="GO:0004519">
    <property type="term" value="F:endonuclease activity"/>
    <property type="evidence" value="ECO:0007669"/>
    <property type="project" value="UniProtKB-KW"/>
</dbReference>
<feature type="domain" description="Tc1-like transposase DDE" evidence="1">
    <location>
        <begin position="143"/>
        <end position="275"/>
    </location>
</feature>
<sequence length="309" mass="35319">MTITLERRNELRCLMAAGVPKSVLCSLYGHSRTTLRRIQASYGAPEGKRVVEPRKLTRNMRNYLVDYVRSNEAAQLKDIQQEIFEKFQVSLSTGYLSHVLNHEEGLVLTVGETRWMEYDPEKALRFRSFMVTEAIPHYGLDKLCFIDETSFDPRGLRVKRVRSPQGQRTIARRSGAALGKRYSVVAALTTSGIVHRHITSGTYNADLFWQFMIALLPHIPGHCIILDNARKHKDEERINNLSRIYDVRIVFLPPYSPFLSPIEVVFGQVKAYVATHFKEEGRLPSILHAFDLVKDSDILGLYAKHGYAL</sequence>
<evidence type="ECO:0000313" key="3">
    <source>
        <dbReference type="Proteomes" id="UP000717585"/>
    </source>
</evidence>
<keyword evidence="2" id="KW-0378">Hydrolase</keyword>
<dbReference type="InterPro" id="IPR009057">
    <property type="entry name" value="Homeodomain-like_sf"/>
</dbReference>
<reference evidence="2" key="1">
    <citation type="submission" date="2021-05" db="EMBL/GenBank/DDBJ databases">
        <title>A free-living protist that lacks canonical eukaryotic 1 DNA replication and segregation systems.</title>
        <authorList>
            <person name="Salas-Leiva D.E."/>
            <person name="Tromer E.C."/>
            <person name="Curtis B.A."/>
            <person name="Jerlstrom-Hultqvist J."/>
            <person name="Kolisko M."/>
            <person name="Yi Z."/>
            <person name="Salas-Leiva J.S."/>
            <person name="Gallot-Lavallee L."/>
            <person name="Kops G.J.P.L."/>
            <person name="Archibald J.M."/>
            <person name="Simpson A.G.B."/>
            <person name="Roger A.J."/>
        </authorList>
    </citation>
    <scope>NUCLEOTIDE SEQUENCE</scope>
    <source>
        <strain evidence="2">BICM</strain>
    </source>
</reference>
<evidence type="ECO:0000313" key="2">
    <source>
        <dbReference type="EMBL" id="KAG9390702.1"/>
    </source>
</evidence>
<comment type="caution">
    <text evidence="2">The sequence shown here is derived from an EMBL/GenBank/DDBJ whole genome shotgun (WGS) entry which is preliminary data.</text>
</comment>
<keyword evidence="2" id="KW-0255">Endonuclease</keyword>
<gene>
    <name evidence="2" type="ORF">J8273_6941</name>
</gene>
<organism evidence="2 3">
    <name type="scientific">Carpediemonas membranifera</name>
    <dbReference type="NCBI Taxonomy" id="201153"/>
    <lineage>
        <taxon>Eukaryota</taxon>
        <taxon>Metamonada</taxon>
        <taxon>Carpediemonas-like organisms</taxon>
        <taxon>Carpediemonas</taxon>
    </lineage>
</organism>
<dbReference type="Pfam" id="PF13358">
    <property type="entry name" value="DDE_3"/>
    <property type="match status" value="1"/>
</dbReference>
<dbReference type="EMBL" id="JAHDYR010000062">
    <property type="protein sequence ID" value="KAG9390702.1"/>
    <property type="molecule type" value="Genomic_DNA"/>
</dbReference>
<accession>A0A8J6B5Y3</accession>
<dbReference type="InterPro" id="IPR036397">
    <property type="entry name" value="RNaseH_sf"/>
</dbReference>
<dbReference type="AlphaFoldDB" id="A0A8J6B5Y3"/>